<dbReference type="InterPro" id="IPR043502">
    <property type="entry name" value="DNA/RNA_pol_sf"/>
</dbReference>
<dbReference type="Pfam" id="PF00078">
    <property type="entry name" value="RVT_1"/>
    <property type="match status" value="1"/>
</dbReference>
<accession>A0AAD8P4L9</accession>
<dbReference type="EMBL" id="JAUHHV010000002">
    <property type="protein sequence ID" value="KAK1431791.1"/>
    <property type="molecule type" value="Genomic_DNA"/>
</dbReference>
<comment type="caution">
    <text evidence="2">The sequence shown here is derived from an EMBL/GenBank/DDBJ whole genome shotgun (WGS) entry which is preliminary data.</text>
</comment>
<proteinExistence type="predicted"/>
<dbReference type="InterPro" id="IPR000477">
    <property type="entry name" value="RT_dom"/>
</dbReference>
<dbReference type="Proteomes" id="UP001229421">
    <property type="component" value="Unassembled WGS sequence"/>
</dbReference>
<dbReference type="AlphaFoldDB" id="A0AAD8P4L9"/>
<reference evidence="2" key="1">
    <citation type="journal article" date="2023" name="bioRxiv">
        <title>Improved chromosome-level genome assembly for marigold (Tagetes erecta).</title>
        <authorList>
            <person name="Jiang F."/>
            <person name="Yuan L."/>
            <person name="Wang S."/>
            <person name="Wang H."/>
            <person name="Xu D."/>
            <person name="Wang A."/>
            <person name="Fan W."/>
        </authorList>
    </citation>
    <scope>NUCLEOTIDE SEQUENCE</scope>
    <source>
        <strain evidence="2">WSJ</strain>
        <tissue evidence="2">Leaf</tissue>
    </source>
</reference>
<evidence type="ECO:0000313" key="2">
    <source>
        <dbReference type="EMBL" id="KAK1431791.1"/>
    </source>
</evidence>
<dbReference type="InterPro" id="IPR043128">
    <property type="entry name" value="Rev_trsase/Diguanyl_cyclase"/>
</dbReference>
<organism evidence="2 3">
    <name type="scientific">Tagetes erecta</name>
    <name type="common">African marigold</name>
    <dbReference type="NCBI Taxonomy" id="13708"/>
    <lineage>
        <taxon>Eukaryota</taxon>
        <taxon>Viridiplantae</taxon>
        <taxon>Streptophyta</taxon>
        <taxon>Embryophyta</taxon>
        <taxon>Tracheophyta</taxon>
        <taxon>Spermatophyta</taxon>
        <taxon>Magnoliopsida</taxon>
        <taxon>eudicotyledons</taxon>
        <taxon>Gunneridae</taxon>
        <taxon>Pentapetalae</taxon>
        <taxon>asterids</taxon>
        <taxon>campanulids</taxon>
        <taxon>Asterales</taxon>
        <taxon>Asteraceae</taxon>
        <taxon>Asteroideae</taxon>
        <taxon>Heliantheae alliance</taxon>
        <taxon>Tageteae</taxon>
        <taxon>Tagetes</taxon>
    </lineage>
</organism>
<dbReference type="Gene3D" id="3.30.70.270">
    <property type="match status" value="1"/>
</dbReference>
<name>A0AAD8P4L9_TARER</name>
<gene>
    <name evidence="2" type="ORF">QVD17_08450</name>
</gene>
<dbReference type="SUPFAM" id="SSF56672">
    <property type="entry name" value="DNA/RNA polymerases"/>
    <property type="match status" value="1"/>
</dbReference>
<keyword evidence="3" id="KW-1185">Reference proteome</keyword>
<protein>
    <recommendedName>
        <fullName evidence="1">Reverse transcriptase domain-containing protein</fullName>
    </recommendedName>
</protein>
<dbReference type="PANTHER" id="PTHR24559:SF444">
    <property type="entry name" value="REVERSE TRANSCRIPTASE DOMAIN-CONTAINING PROTEIN"/>
    <property type="match status" value="1"/>
</dbReference>
<sequence>MVVDDEVAPEPNRVRESVVDLPGVERGFPSIFRIDDSSSTPRLDSMIEKSIERFLITLTARLCRPYLDKFRIVFTDDILIYSQTHRDHDHLLKLLLEMLRNKKFYAMFSKCEFWLKEVYCLGHVINEKGIQVDPAKTEANKICEAPKTPTEHVFDEKELNTRRRRWVELWNDYDCDIRYHLGKDKVVDDALSTKYRKKPLRMLALELAL</sequence>
<feature type="domain" description="Reverse transcriptase" evidence="1">
    <location>
        <begin position="62"/>
        <end position="125"/>
    </location>
</feature>
<dbReference type="InterPro" id="IPR053134">
    <property type="entry name" value="RNA-dir_DNA_polymerase"/>
</dbReference>
<evidence type="ECO:0000259" key="1">
    <source>
        <dbReference type="Pfam" id="PF00078"/>
    </source>
</evidence>
<dbReference type="PANTHER" id="PTHR24559">
    <property type="entry name" value="TRANSPOSON TY3-I GAG-POL POLYPROTEIN"/>
    <property type="match status" value="1"/>
</dbReference>
<evidence type="ECO:0000313" key="3">
    <source>
        <dbReference type="Proteomes" id="UP001229421"/>
    </source>
</evidence>